<comment type="similarity">
    <text evidence="8">Belongs to the shikimate dehydrogenase family.</text>
</comment>
<evidence type="ECO:0000259" key="10">
    <source>
        <dbReference type="Pfam" id="PF08501"/>
    </source>
</evidence>
<evidence type="ECO:0000256" key="3">
    <source>
        <dbReference type="ARBA" id="ARBA00022605"/>
    </source>
</evidence>
<dbReference type="Pfam" id="PF18317">
    <property type="entry name" value="SDH_C"/>
    <property type="match status" value="1"/>
</dbReference>
<comment type="catalytic activity">
    <reaction evidence="7 8">
        <text>shikimate + NADP(+) = 3-dehydroshikimate + NADPH + H(+)</text>
        <dbReference type="Rhea" id="RHEA:17737"/>
        <dbReference type="ChEBI" id="CHEBI:15378"/>
        <dbReference type="ChEBI" id="CHEBI:16630"/>
        <dbReference type="ChEBI" id="CHEBI:36208"/>
        <dbReference type="ChEBI" id="CHEBI:57783"/>
        <dbReference type="ChEBI" id="CHEBI:58349"/>
        <dbReference type="EC" id="1.1.1.25"/>
    </reaction>
</comment>
<feature type="binding site" evidence="8">
    <location>
        <begin position="15"/>
        <end position="17"/>
    </location>
    <ligand>
        <name>shikimate</name>
        <dbReference type="ChEBI" id="CHEBI:36208"/>
    </ligand>
</feature>
<comment type="caution">
    <text evidence="8">Lacks conserved residue(s) required for the propagation of feature annotation.</text>
</comment>
<dbReference type="GO" id="GO:0009073">
    <property type="term" value="P:aromatic amino acid family biosynthetic process"/>
    <property type="evidence" value="ECO:0007669"/>
    <property type="project" value="UniProtKB-KW"/>
</dbReference>
<feature type="domain" description="Shikimate dehydrogenase substrate binding N-terminal" evidence="10">
    <location>
        <begin position="7"/>
        <end position="89"/>
    </location>
</feature>
<keyword evidence="13" id="KW-1185">Reference proteome</keyword>
<dbReference type="CDD" id="cd01065">
    <property type="entry name" value="NAD_bind_Shikimate_DH"/>
    <property type="match status" value="1"/>
</dbReference>
<feature type="binding site" evidence="8">
    <location>
        <position position="102"/>
    </location>
    <ligand>
        <name>shikimate</name>
        <dbReference type="ChEBI" id="CHEBI:36208"/>
    </ligand>
</feature>
<dbReference type="Gene3D" id="3.40.50.720">
    <property type="entry name" value="NAD(P)-binding Rossmann-like Domain"/>
    <property type="match status" value="1"/>
</dbReference>
<dbReference type="Pfam" id="PF08501">
    <property type="entry name" value="Shikimate_dh_N"/>
    <property type="match status" value="1"/>
</dbReference>
<feature type="binding site" evidence="8">
    <location>
        <begin position="127"/>
        <end position="131"/>
    </location>
    <ligand>
        <name>NADP(+)</name>
        <dbReference type="ChEBI" id="CHEBI:58349"/>
    </ligand>
</feature>
<feature type="binding site" evidence="8">
    <location>
        <position position="87"/>
    </location>
    <ligand>
        <name>shikimate</name>
        <dbReference type="ChEBI" id="CHEBI:36208"/>
    </ligand>
</feature>
<dbReference type="InterPro" id="IPR022893">
    <property type="entry name" value="Shikimate_DH_fam"/>
</dbReference>
<feature type="binding site" evidence="8">
    <location>
        <position position="219"/>
    </location>
    <ligand>
        <name>NADP(+)</name>
        <dbReference type="ChEBI" id="CHEBI:58349"/>
    </ligand>
</feature>
<dbReference type="PANTHER" id="PTHR21089">
    <property type="entry name" value="SHIKIMATE DEHYDROGENASE"/>
    <property type="match status" value="1"/>
</dbReference>
<feature type="domain" description="SDH C-terminal" evidence="11">
    <location>
        <begin position="242"/>
        <end position="272"/>
    </location>
</feature>
<dbReference type="InterPro" id="IPR036291">
    <property type="entry name" value="NAD(P)-bd_dom_sf"/>
</dbReference>
<dbReference type="Pfam" id="PF01488">
    <property type="entry name" value="Shikimate_DH"/>
    <property type="match status" value="1"/>
</dbReference>
<dbReference type="GO" id="GO:0009423">
    <property type="term" value="P:chorismate biosynthetic process"/>
    <property type="evidence" value="ECO:0007669"/>
    <property type="project" value="UniProtKB-UniRule"/>
</dbReference>
<dbReference type="Gene3D" id="3.40.50.10860">
    <property type="entry name" value="Leucine Dehydrogenase, chain A, domain 1"/>
    <property type="match status" value="1"/>
</dbReference>
<feature type="domain" description="Quinate/shikimate 5-dehydrogenase/glutamyl-tRNA reductase" evidence="9">
    <location>
        <begin position="117"/>
        <end position="225"/>
    </location>
</feature>
<dbReference type="OrthoDB" id="9792692at2"/>
<dbReference type="InterPro" id="IPR006151">
    <property type="entry name" value="Shikm_DH/Glu-tRNA_Rdtase"/>
</dbReference>
<evidence type="ECO:0000259" key="9">
    <source>
        <dbReference type="Pfam" id="PF01488"/>
    </source>
</evidence>
<feature type="binding site" evidence="8">
    <location>
        <begin position="151"/>
        <end position="156"/>
    </location>
    <ligand>
        <name>NADP(+)</name>
        <dbReference type="ChEBI" id="CHEBI:58349"/>
    </ligand>
</feature>
<comment type="function">
    <text evidence="8">Involved in the biosynthesis of the chorismate, which leads to the biosynthesis of aromatic amino acids. Catalyzes the reversible NADPH linked reduction of 3-dehydroshikimate (DHSA) to yield shikimate (SA).</text>
</comment>
<dbReference type="NCBIfam" id="TIGR00507">
    <property type="entry name" value="aroE"/>
    <property type="match status" value="1"/>
</dbReference>
<dbReference type="AlphaFoldDB" id="A0A3A1R4D6"/>
<dbReference type="UniPathway" id="UPA00053">
    <property type="reaction ID" value="UER00087"/>
</dbReference>
<evidence type="ECO:0000259" key="11">
    <source>
        <dbReference type="Pfam" id="PF18317"/>
    </source>
</evidence>
<evidence type="ECO:0000256" key="1">
    <source>
        <dbReference type="ARBA" id="ARBA00004871"/>
    </source>
</evidence>
<dbReference type="InterPro" id="IPR013708">
    <property type="entry name" value="Shikimate_DH-bd_N"/>
</dbReference>
<reference evidence="12 13" key="1">
    <citation type="submission" date="2018-09" db="EMBL/GenBank/DDBJ databases">
        <title>Bacillus saliacetes sp. nov., isolated from Thai shrimp paste (Ka-pi).</title>
        <authorList>
            <person name="Daroonpunt R."/>
            <person name="Tanasupawat S."/>
            <person name="Yiamsombut S."/>
        </authorList>
    </citation>
    <scope>NUCLEOTIDE SEQUENCE [LARGE SCALE GENOMIC DNA]</scope>
    <source>
        <strain evidence="12 13">SKP7-4</strain>
    </source>
</reference>
<comment type="pathway">
    <text evidence="1 8">Metabolic intermediate biosynthesis; chorismate biosynthesis; chorismate from D-erythrose 4-phosphate and phosphoenolpyruvate: step 4/7.</text>
</comment>
<proteinExistence type="inferred from homology"/>
<dbReference type="EC" id="1.1.1.25" evidence="2 8"/>
<dbReference type="InterPro" id="IPR011342">
    <property type="entry name" value="Shikimate_DH"/>
</dbReference>
<keyword evidence="4 8" id="KW-0521">NADP</keyword>
<dbReference type="HAMAP" id="MF_00222">
    <property type="entry name" value="Shikimate_DH_AroE"/>
    <property type="match status" value="1"/>
</dbReference>
<dbReference type="PANTHER" id="PTHR21089:SF1">
    <property type="entry name" value="BIFUNCTIONAL 3-DEHYDROQUINATE DEHYDRATASE_SHIKIMATE DEHYDROGENASE, CHLOROPLASTIC"/>
    <property type="match status" value="1"/>
</dbReference>
<organism evidence="12 13">
    <name type="scientific">Bacillus salacetis</name>
    <dbReference type="NCBI Taxonomy" id="2315464"/>
    <lineage>
        <taxon>Bacteria</taxon>
        <taxon>Bacillati</taxon>
        <taxon>Bacillota</taxon>
        <taxon>Bacilli</taxon>
        <taxon>Bacillales</taxon>
        <taxon>Bacillaceae</taxon>
        <taxon>Bacillus</taxon>
    </lineage>
</organism>
<dbReference type="SUPFAM" id="SSF51735">
    <property type="entry name" value="NAD(P)-binding Rossmann-fold domains"/>
    <property type="match status" value="1"/>
</dbReference>
<keyword evidence="5 8" id="KW-0560">Oxidoreductase</keyword>
<dbReference type="GO" id="GO:0050661">
    <property type="term" value="F:NADP binding"/>
    <property type="evidence" value="ECO:0007669"/>
    <property type="project" value="InterPro"/>
</dbReference>
<dbReference type="InterPro" id="IPR041121">
    <property type="entry name" value="SDH_C"/>
</dbReference>
<feature type="active site" description="Proton acceptor" evidence="8">
    <location>
        <position position="66"/>
    </location>
</feature>
<protein>
    <recommendedName>
        <fullName evidence="2 8">Shikimate dehydrogenase (NADP(+))</fullName>
        <shortName evidence="8">SDH</shortName>
        <ecNumber evidence="2 8">1.1.1.25</ecNumber>
    </recommendedName>
</protein>
<dbReference type="EMBL" id="QXIR01000003">
    <property type="protein sequence ID" value="RIW37615.1"/>
    <property type="molecule type" value="Genomic_DNA"/>
</dbReference>
<dbReference type="RefSeq" id="WP_119545496.1">
    <property type="nucleotide sequence ID" value="NZ_QXIR01000003.1"/>
</dbReference>
<evidence type="ECO:0000256" key="2">
    <source>
        <dbReference type="ARBA" id="ARBA00012962"/>
    </source>
</evidence>
<feature type="binding site" evidence="8">
    <location>
        <position position="242"/>
    </location>
    <ligand>
        <name>NADP(+)</name>
        <dbReference type="ChEBI" id="CHEBI:58349"/>
    </ligand>
</feature>
<dbReference type="SUPFAM" id="SSF53223">
    <property type="entry name" value="Aminoacid dehydrogenase-like, N-terminal domain"/>
    <property type="match status" value="1"/>
</dbReference>
<gene>
    <name evidence="8 12" type="primary">aroE</name>
    <name evidence="12" type="ORF">D3H55_03320</name>
</gene>
<sequence length="277" mass="30055">MKSLYGVIGNPIGHSLSPHMHNDAFKENDIDSLYQPFLVRSDELEKAVDGLKVLGIKGFNVTIPHKSAIIPLLDEIDPLAESIGAVNTVVRDGGRFIGYNTDGMGFLKSLQESCPFPLKDKNVLIIGAGGAARAIFHSLAASGIQNIDICNRTSERGKDIINECVYPCSSAALSLQKAEQGLEKYDIIVQTTSVGMYPDTDEMPLHVTRIKKGAFISDIIYNPRETAIIKAFRGLGGKGVNGIGMFVHQGALAFELWTGIKPDSNRMRKIVQQQLGG</sequence>
<dbReference type="GO" id="GO:0005829">
    <property type="term" value="C:cytosol"/>
    <property type="evidence" value="ECO:0007669"/>
    <property type="project" value="TreeGrafter"/>
</dbReference>
<dbReference type="Proteomes" id="UP000265801">
    <property type="component" value="Unassembled WGS sequence"/>
</dbReference>
<evidence type="ECO:0000256" key="6">
    <source>
        <dbReference type="ARBA" id="ARBA00023141"/>
    </source>
</evidence>
<dbReference type="GO" id="GO:0004764">
    <property type="term" value="F:shikimate 3-dehydrogenase (NADP+) activity"/>
    <property type="evidence" value="ECO:0007669"/>
    <property type="project" value="UniProtKB-UniRule"/>
</dbReference>
<evidence type="ECO:0000256" key="4">
    <source>
        <dbReference type="ARBA" id="ARBA00022857"/>
    </source>
</evidence>
<keyword evidence="6 8" id="KW-0057">Aromatic amino acid biosynthesis</keyword>
<feature type="binding site" evidence="8">
    <location>
        <position position="249"/>
    </location>
    <ligand>
        <name>shikimate</name>
        <dbReference type="ChEBI" id="CHEBI:36208"/>
    </ligand>
</feature>
<dbReference type="GO" id="GO:0008652">
    <property type="term" value="P:amino acid biosynthetic process"/>
    <property type="evidence" value="ECO:0007669"/>
    <property type="project" value="UniProtKB-KW"/>
</dbReference>
<evidence type="ECO:0000256" key="7">
    <source>
        <dbReference type="ARBA" id="ARBA00049442"/>
    </source>
</evidence>
<dbReference type="GO" id="GO:0019632">
    <property type="term" value="P:shikimate metabolic process"/>
    <property type="evidence" value="ECO:0007669"/>
    <property type="project" value="InterPro"/>
</dbReference>
<evidence type="ECO:0000313" key="13">
    <source>
        <dbReference type="Proteomes" id="UP000265801"/>
    </source>
</evidence>
<dbReference type="InterPro" id="IPR046346">
    <property type="entry name" value="Aminoacid_DH-like_N_sf"/>
</dbReference>
<evidence type="ECO:0000313" key="12">
    <source>
        <dbReference type="EMBL" id="RIW37615.1"/>
    </source>
</evidence>
<evidence type="ECO:0000256" key="5">
    <source>
        <dbReference type="ARBA" id="ARBA00023002"/>
    </source>
</evidence>
<feature type="binding site" evidence="8">
    <location>
        <position position="62"/>
    </location>
    <ligand>
        <name>shikimate</name>
        <dbReference type="ChEBI" id="CHEBI:36208"/>
    </ligand>
</feature>
<comment type="caution">
    <text evidence="12">The sequence shown here is derived from an EMBL/GenBank/DDBJ whole genome shotgun (WGS) entry which is preliminary data.</text>
</comment>
<comment type="subunit">
    <text evidence="8">Homodimer.</text>
</comment>
<dbReference type="NCBIfam" id="NF001319">
    <property type="entry name" value="PRK00258.3-3"/>
    <property type="match status" value="1"/>
</dbReference>
<name>A0A3A1R4D6_9BACI</name>
<keyword evidence="3 8" id="KW-0028">Amino-acid biosynthesis</keyword>
<accession>A0A3A1R4D6</accession>
<feature type="binding site" evidence="8">
    <location>
        <position position="221"/>
    </location>
    <ligand>
        <name>shikimate</name>
        <dbReference type="ChEBI" id="CHEBI:36208"/>
    </ligand>
</feature>
<evidence type="ECO:0000256" key="8">
    <source>
        <dbReference type="HAMAP-Rule" id="MF_00222"/>
    </source>
</evidence>